<reference evidence="3 5" key="2">
    <citation type="submission" date="2019-03" db="EMBL/GenBank/DDBJ databases">
        <title>Genomic Encyclopedia of Type Strains, Phase IV (KMG-IV): sequencing the most valuable type-strain genomes for metagenomic binning, comparative biology and taxonomic classification.</title>
        <authorList>
            <person name="Goeker M."/>
        </authorList>
    </citation>
    <scope>NUCLEOTIDE SEQUENCE [LARGE SCALE GENOMIC DNA]</scope>
    <source>
        <strain evidence="3 5">DSM 15264</strain>
    </source>
</reference>
<dbReference type="AlphaFoldDB" id="A0A2S5T5I7"/>
<dbReference type="SUPFAM" id="SSF56112">
    <property type="entry name" value="Protein kinase-like (PK-like)"/>
    <property type="match status" value="1"/>
</dbReference>
<dbReference type="InterPro" id="IPR041726">
    <property type="entry name" value="ACAD10_11_N"/>
</dbReference>
<reference evidence="2 4" key="1">
    <citation type="submission" date="2018-02" db="EMBL/GenBank/DDBJ databases">
        <title>Reclassifiation of [Polyangium] brachysporum DSM 7029 as Guopingzhaonella breviflexa gen. nov., sp. nov., a member of the family Comamonadaceae.</title>
        <authorList>
            <person name="Tang B."/>
        </authorList>
    </citation>
    <scope>NUCLEOTIDE SEQUENCE [LARGE SCALE GENOMIC DNA]</scope>
    <source>
        <strain evidence="2 4">DSM 15344</strain>
    </source>
</reference>
<keyword evidence="4" id="KW-1185">Reference proteome</keyword>
<gene>
    <name evidence="2" type="ORF">C1702_07780</name>
    <name evidence="3" type="ORF">EV676_103230</name>
</gene>
<feature type="domain" description="Aminoglycoside phosphotransferase" evidence="1">
    <location>
        <begin position="28"/>
        <end position="279"/>
    </location>
</feature>
<sequence length="333" mass="37187">MTDLEQIAQGLLAAVRRGLPDAREIAGLRALPGGASQETWAFDAVTGEARVPLILRRSPPGSRLPAEAIGLENEAALLQEVRAHDVPVPYVLSVLREDDGIGRGYVMERVAGEANSRRILRDERYAQAREQLAFQCGQALARFHRVALDRLPALRRGQAREEVAYYRRRHATVGTPRPVFELAFQWLERHLPETPVADALVHGDFRNGNILVDEQGLRAILDWEIAHFGDPMEDLGWMCVNSWRYGRELPVGGFGTREQLFAGYEAAGGTVDPQRVRFWEVFGTLKWGVICEGMAESYQSGDVRTVERAAVGRRASEAEIDLLVLLQEDCRHA</sequence>
<dbReference type="InterPro" id="IPR011009">
    <property type="entry name" value="Kinase-like_dom_sf"/>
</dbReference>
<dbReference type="GO" id="GO:0016301">
    <property type="term" value="F:kinase activity"/>
    <property type="evidence" value="ECO:0007669"/>
    <property type="project" value="UniProtKB-KW"/>
</dbReference>
<dbReference type="Gene3D" id="3.90.1200.10">
    <property type="match status" value="1"/>
</dbReference>
<dbReference type="Proteomes" id="UP000294772">
    <property type="component" value="Unassembled WGS sequence"/>
</dbReference>
<comment type="caution">
    <text evidence="2">The sequence shown here is derived from an EMBL/GenBank/DDBJ whole genome shotgun (WGS) entry which is preliminary data.</text>
</comment>
<dbReference type="Pfam" id="PF01636">
    <property type="entry name" value="APH"/>
    <property type="match status" value="1"/>
</dbReference>
<dbReference type="InterPro" id="IPR051678">
    <property type="entry name" value="AGP_Transferase"/>
</dbReference>
<name>A0A2S5T5I7_9BURK</name>
<dbReference type="CDD" id="cd05154">
    <property type="entry name" value="ACAD10_11_N-like"/>
    <property type="match status" value="1"/>
</dbReference>
<evidence type="ECO:0000313" key="5">
    <source>
        <dbReference type="Proteomes" id="UP000294772"/>
    </source>
</evidence>
<keyword evidence="3" id="KW-0418">Kinase</keyword>
<dbReference type="OrthoDB" id="179763at2"/>
<evidence type="ECO:0000313" key="4">
    <source>
        <dbReference type="Proteomes" id="UP000239406"/>
    </source>
</evidence>
<dbReference type="Proteomes" id="UP000239406">
    <property type="component" value="Unassembled WGS sequence"/>
</dbReference>
<dbReference type="EMBL" id="PSNY01000007">
    <property type="protein sequence ID" value="PPE70148.1"/>
    <property type="molecule type" value="Genomic_DNA"/>
</dbReference>
<evidence type="ECO:0000259" key="1">
    <source>
        <dbReference type="Pfam" id="PF01636"/>
    </source>
</evidence>
<dbReference type="EMBL" id="SLXF01000003">
    <property type="protein sequence ID" value="TCP08197.1"/>
    <property type="molecule type" value="Genomic_DNA"/>
</dbReference>
<accession>A0A2S5T5I7</accession>
<dbReference type="InterPro" id="IPR002575">
    <property type="entry name" value="Aminoglycoside_PTrfase"/>
</dbReference>
<protein>
    <submittedName>
        <fullName evidence="3">Aminoglycoside phosphotransferase (APT) family kinase protein</fullName>
    </submittedName>
    <submittedName>
        <fullName evidence="2">Phosphotransferase family protein</fullName>
    </submittedName>
</protein>
<dbReference type="Gene3D" id="3.30.200.20">
    <property type="entry name" value="Phosphorylase Kinase, domain 1"/>
    <property type="match status" value="1"/>
</dbReference>
<organism evidence="2 4">
    <name type="scientific">Caldimonas thermodepolymerans</name>
    <dbReference type="NCBI Taxonomy" id="215580"/>
    <lineage>
        <taxon>Bacteria</taxon>
        <taxon>Pseudomonadati</taxon>
        <taxon>Pseudomonadota</taxon>
        <taxon>Betaproteobacteria</taxon>
        <taxon>Burkholderiales</taxon>
        <taxon>Sphaerotilaceae</taxon>
        <taxon>Caldimonas</taxon>
    </lineage>
</organism>
<dbReference type="RefSeq" id="WP_104357123.1">
    <property type="nucleotide sequence ID" value="NZ_CP064338.1"/>
</dbReference>
<proteinExistence type="predicted"/>
<keyword evidence="2" id="KW-0808">Transferase</keyword>
<evidence type="ECO:0000313" key="3">
    <source>
        <dbReference type="EMBL" id="TCP08197.1"/>
    </source>
</evidence>
<dbReference type="PANTHER" id="PTHR21310">
    <property type="entry name" value="AMINOGLYCOSIDE PHOSPHOTRANSFERASE-RELATED-RELATED"/>
    <property type="match status" value="1"/>
</dbReference>
<dbReference type="PANTHER" id="PTHR21310:SF57">
    <property type="entry name" value="BLR2944 PROTEIN"/>
    <property type="match status" value="1"/>
</dbReference>
<evidence type="ECO:0000313" key="2">
    <source>
        <dbReference type="EMBL" id="PPE70148.1"/>
    </source>
</evidence>